<evidence type="ECO:0000313" key="1">
    <source>
        <dbReference type="EMBL" id="CAB4144038.1"/>
    </source>
</evidence>
<dbReference type="EMBL" id="LR796437">
    <property type="protein sequence ID" value="CAB4144038.1"/>
    <property type="molecule type" value="Genomic_DNA"/>
</dbReference>
<gene>
    <name evidence="1" type="ORF">UFOVP458_14</name>
</gene>
<proteinExistence type="predicted"/>
<organism evidence="1">
    <name type="scientific">uncultured Caudovirales phage</name>
    <dbReference type="NCBI Taxonomy" id="2100421"/>
    <lineage>
        <taxon>Viruses</taxon>
        <taxon>Duplodnaviria</taxon>
        <taxon>Heunggongvirae</taxon>
        <taxon>Uroviricota</taxon>
        <taxon>Caudoviricetes</taxon>
        <taxon>Peduoviridae</taxon>
        <taxon>Maltschvirus</taxon>
        <taxon>Maltschvirus maltsch</taxon>
    </lineage>
</organism>
<reference evidence="1" key="1">
    <citation type="submission" date="2020-04" db="EMBL/GenBank/DDBJ databases">
        <authorList>
            <person name="Chiriac C."/>
            <person name="Salcher M."/>
            <person name="Ghai R."/>
            <person name="Kavagutti S V."/>
        </authorList>
    </citation>
    <scope>NUCLEOTIDE SEQUENCE</scope>
</reference>
<accession>A0A6J5MBQ1</accession>
<protein>
    <submittedName>
        <fullName evidence="1">Uncharacterized protein</fullName>
    </submittedName>
</protein>
<sequence>MKEESKRAVYFADTKVFVKRIMEILELHKKCNPERYGDLNTDLTKSYISRKTVTVTMYDGTFDNPYCEFPTEWLKLEDGEIILRILTENE</sequence>
<name>A0A6J5MBQ1_9CAUD</name>